<proteinExistence type="predicted"/>
<organism evidence="2 3">
    <name type="scientific">Sphingomonas jejuensis</name>
    <dbReference type="NCBI Taxonomy" id="904715"/>
    <lineage>
        <taxon>Bacteria</taxon>
        <taxon>Pseudomonadati</taxon>
        <taxon>Pseudomonadota</taxon>
        <taxon>Alphaproteobacteria</taxon>
        <taxon>Sphingomonadales</taxon>
        <taxon>Sphingomonadaceae</taxon>
        <taxon>Sphingomonas</taxon>
    </lineage>
</organism>
<protein>
    <recommendedName>
        <fullName evidence="4">Inner membrane protein</fullName>
    </recommendedName>
</protein>
<evidence type="ECO:0000313" key="2">
    <source>
        <dbReference type="EMBL" id="NJC34846.1"/>
    </source>
</evidence>
<evidence type="ECO:0008006" key="4">
    <source>
        <dbReference type="Google" id="ProtNLM"/>
    </source>
</evidence>
<keyword evidence="3" id="KW-1185">Reference proteome</keyword>
<reference evidence="2 3" key="1">
    <citation type="submission" date="2020-03" db="EMBL/GenBank/DDBJ databases">
        <title>Genomic Encyclopedia of Type Strains, Phase IV (KMG-IV): sequencing the most valuable type-strain genomes for metagenomic binning, comparative biology and taxonomic classification.</title>
        <authorList>
            <person name="Goeker M."/>
        </authorList>
    </citation>
    <scope>NUCLEOTIDE SEQUENCE [LARGE SCALE GENOMIC DNA]</scope>
    <source>
        <strain evidence="2 3">DSM 27651</strain>
    </source>
</reference>
<evidence type="ECO:0000256" key="1">
    <source>
        <dbReference type="SAM" id="MobiDB-lite"/>
    </source>
</evidence>
<gene>
    <name evidence="2" type="ORF">GGR88_002360</name>
</gene>
<dbReference type="EMBL" id="JAATJE010000002">
    <property type="protein sequence ID" value="NJC34846.1"/>
    <property type="molecule type" value="Genomic_DNA"/>
</dbReference>
<dbReference type="Proteomes" id="UP000734218">
    <property type="component" value="Unassembled WGS sequence"/>
</dbReference>
<sequence>MIAEEPPYAPASRRARRWPIVLLLAIALFLAGVAAAVWAFRDPGMRDLIAEEPESMTNTAAPMPVAAVTPPPIVPTADPAATETADALDERVAALEARIDQVGRRAQSAAGDAARAEGLLVAFAARRALDRGLGLGYLEGQLNDRFGTAQPLAVRTVIAAARDPVTIEDLQLDLEEIAPALGRGSADEGWFDGVRRNLSELIVIRRAGTPSPLSSERLRRARRMLEGGRVDAAMAEVARMPGRDGAAAWLTDARRYVAARRALDVLETAALLAQQPQPGAAGVTQPAVTDADQPTPDAAARP</sequence>
<comment type="caution">
    <text evidence="2">The sequence shown here is derived from an EMBL/GenBank/DDBJ whole genome shotgun (WGS) entry which is preliminary data.</text>
</comment>
<dbReference type="RefSeq" id="WP_167955199.1">
    <property type="nucleotide sequence ID" value="NZ_JAATJE010000002.1"/>
</dbReference>
<feature type="region of interest" description="Disordered" evidence="1">
    <location>
        <begin position="275"/>
        <end position="302"/>
    </location>
</feature>
<evidence type="ECO:0000313" key="3">
    <source>
        <dbReference type="Proteomes" id="UP000734218"/>
    </source>
</evidence>
<name>A0ABX0XQ72_9SPHN</name>
<accession>A0ABX0XQ72</accession>